<keyword evidence="3" id="KW-1185">Reference proteome</keyword>
<organism evidence="2 3">
    <name type="scientific">Mycolicibacterium austroafricanum</name>
    <name type="common">Mycobacterium austroafricanum</name>
    <dbReference type="NCBI Taxonomy" id="39687"/>
    <lineage>
        <taxon>Bacteria</taxon>
        <taxon>Bacillati</taxon>
        <taxon>Actinomycetota</taxon>
        <taxon>Actinomycetes</taxon>
        <taxon>Mycobacteriales</taxon>
        <taxon>Mycobacteriaceae</taxon>
        <taxon>Mycolicibacterium</taxon>
    </lineage>
</organism>
<accession>A0ABT8HKW2</accession>
<dbReference type="Proteomes" id="UP001172687">
    <property type="component" value="Unassembled WGS sequence"/>
</dbReference>
<name>A0ABT8HKW2_MYCAO</name>
<dbReference type="RefSeq" id="WP_301161790.1">
    <property type="nucleotide sequence ID" value="NZ_JAUHTC010000091.1"/>
</dbReference>
<comment type="caution">
    <text evidence="2">The sequence shown here is derived from an EMBL/GenBank/DDBJ whole genome shotgun (WGS) entry which is preliminary data.</text>
</comment>
<evidence type="ECO:0008006" key="4">
    <source>
        <dbReference type="Google" id="ProtNLM"/>
    </source>
</evidence>
<evidence type="ECO:0000256" key="1">
    <source>
        <dbReference type="SAM" id="MobiDB-lite"/>
    </source>
</evidence>
<reference evidence="2" key="1">
    <citation type="submission" date="2023-07" db="EMBL/GenBank/DDBJ databases">
        <title>Degradation of tert-butanol by M. austroafricanum TBA100.</title>
        <authorList>
            <person name="Helbich S."/>
            <person name="Vainshtein Y."/>
        </authorList>
    </citation>
    <scope>NUCLEOTIDE SEQUENCE</scope>
    <source>
        <strain evidence="2">TBA100</strain>
    </source>
</reference>
<sequence>MTKFVPPIKRVETAKGHHYKDGNGHRIPGVTTILGDGVPKPALINWAANSTAEAAVDRWDELTELQPSARLKELQNARYAKSDKAKKRGTEVHGYGERLVKGEKVTGIPDELRGHVEAYATFLDKFEVDPILVEATIVNYRYGYAGTLDLICELTDEKGARRTLLLDIKTNEKGIFGETALQLAAYRYAEFYLDADGNELPMIPVEGCGAILVNSDGAQLIPCTSDENTFKSFRIAYAMRDIVNGSRDLVGAPVPPQDPNPSTARIVYEESSK</sequence>
<evidence type="ECO:0000313" key="3">
    <source>
        <dbReference type="Proteomes" id="UP001172687"/>
    </source>
</evidence>
<feature type="region of interest" description="Disordered" evidence="1">
    <location>
        <begin position="249"/>
        <end position="273"/>
    </location>
</feature>
<proteinExistence type="predicted"/>
<evidence type="ECO:0000313" key="2">
    <source>
        <dbReference type="EMBL" id="MDN4521395.1"/>
    </source>
</evidence>
<gene>
    <name evidence="2" type="ORF">QYF68_26755</name>
</gene>
<dbReference type="EMBL" id="JAUHTC010000091">
    <property type="protein sequence ID" value="MDN4521395.1"/>
    <property type="molecule type" value="Genomic_DNA"/>
</dbReference>
<protein>
    <recommendedName>
        <fullName evidence="4">Exonuclease</fullName>
    </recommendedName>
</protein>